<proteinExistence type="predicted"/>
<evidence type="ECO:0000313" key="4">
    <source>
        <dbReference type="Proteomes" id="UP000321392"/>
    </source>
</evidence>
<organism evidence="2 4">
    <name type="scientific">Flavobacterium glaciei</name>
    <dbReference type="NCBI Taxonomy" id="386300"/>
    <lineage>
        <taxon>Bacteria</taxon>
        <taxon>Pseudomonadati</taxon>
        <taxon>Bacteroidota</taxon>
        <taxon>Flavobacteriia</taxon>
        <taxon>Flavobacteriales</taxon>
        <taxon>Flavobacteriaceae</taxon>
        <taxon>Flavobacterium</taxon>
    </lineage>
</organism>
<evidence type="ECO:0008006" key="5">
    <source>
        <dbReference type="Google" id="ProtNLM"/>
    </source>
</evidence>
<gene>
    <name evidence="1" type="ORF">DFR66_10679</name>
    <name evidence="2" type="ORF">IQ02_01466</name>
</gene>
<protein>
    <recommendedName>
        <fullName evidence="5">General stress protein CsbD</fullName>
    </recommendedName>
</protein>
<evidence type="ECO:0000313" key="1">
    <source>
        <dbReference type="EMBL" id="RDI54972.1"/>
    </source>
</evidence>
<name>A0A562PUP2_9FLAO</name>
<evidence type="ECO:0000313" key="2">
    <source>
        <dbReference type="EMBL" id="TWI47880.1"/>
    </source>
</evidence>
<reference evidence="2 4" key="1">
    <citation type="journal article" date="2015" name="Stand. Genomic Sci.">
        <title>Genomic Encyclopedia of Bacterial and Archaeal Type Strains, Phase III: the genomes of soil and plant-associated and newly described type strains.</title>
        <authorList>
            <person name="Whitman W.B."/>
            <person name="Woyke T."/>
            <person name="Klenk H.P."/>
            <person name="Zhou Y."/>
            <person name="Lilburn T.G."/>
            <person name="Beck B.J."/>
            <person name="De Vos P."/>
            <person name="Vandamme P."/>
            <person name="Eisen J.A."/>
            <person name="Garrity G."/>
            <person name="Hugenholtz P."/>
            <person name="Kyrpides N.C."/>
        </authorList>
    </citation>
    <scope>NUCLEOTIDE SEQUENCE [LARGE SCALE GENOMIC DNA]</scope>
    <source>
        <strain evidence="2 4">CGMCC 1.5380</strain>
    </source>
</reference>
<dbReference type="RefSeq" id="WP_114754150.1">
    <property type="nucleotide sequence ID" value="NZ_QQBA01000006.1"/>
</dbReference>
<dbReference type="AlphaFoldDB" id="A0A562PUP2"/>
<comment type="caution">
    <text evidence="2">The sequence shown here is derived from an EMBL/GenBank/DDBJ whole genome shotgun (WGS) entry which is preliminary data.</text>
</comment>
<reference evidence="2" key="3">
    <citation type="submission" date="2019-07" db="EMBL/GenBank/DDBJ databases">
        <authorList>
            <person name="Whitman W."/>
            <person name="Huntemann M."/>
            <person name="Clum A."/>
            <person name="Pillay M."/>
            <person name="Palaniappan K."/>
            <person name="Varghese N."/>
            <person name="Mikhailova N."/>
            <person name="Stamatis D."/>
            <person name="Reddy T."/>
            <person name="Daum C."/>
            <person name="Shapiro N."/>
            <person name="Ivanova N."/>
            <person name="Kyrpides N."/>
            <person name="Woyke T."/>
        </authorList>
    </citation>
    <scope>NUCLEOTIDE SEQUENCE</scope>
    <source>
        <strain evidence="2">CGMCC 1.5380</strain>
    </source>
</reference>
<reference evidence="1 3" key="2">
    <citation type="submission" date="2018-07" db="EMBL/GenBank/DDBJ databases">
        <title>Genomic Encyclopedia of Type Strains, Phase IV (KMG-IV): sequencing the most valuable type-strain genomes for metagenomic binning, comparative biology and taxonomic classification.</title>
        <authorList>
            <person name="Goeker M."/>
        </authorList>
    </citation>
    <scope>NUCLEOTIDE SEQUENCE [LARGE SCALE GENOMIC DNA]</scope>
    <source>
        <strain evidence="1 3">DSM 19728</strain>
    </source>
</reference>
<dbReference type="OrthoDB" id="9796058at2"/>
<dbReference type="SUPFAM" id="SSF69047">
    <property type="entry name" value="Hypothetical protein YjbJ"/>
    <property type="match status" value="1"/>
</dbReference>
<dbReference type="InterPro" id="IPR036629">
    <property type="entry name" value="YjbJ_sf"/>
</dbReference>
<accession>A0A562PUP2</accession>
<dbReference type="EMBL" id="QQBA01000006">
    <property type="protein sequence ID" value="RDI54972.1"/>
    <property type="molecule type" value="Genomic_DNA"/>
</dbReference>
<dbReference type="Proteomes" id="UP000254518">
    <property type="component" value="Unassembled WGS sequence"/>
</dbReference>
<dbReference type="Gene3D" id="1.10.1470.10">
    <property type="entry name" value="YjbJ"/>
    <property type="match status" value="1"/>
</dbReference>
<dbReference type="Proteomes" id="UP000321392">
    <property type="component" value="Unassembled WGS sequence"/>
</dbReference>
<keyword evidence="3" id="KW-1185">Reference proteome</keyword>
<dbReference type="EMBL" id="VLKX01000006">
    <property type="protein sequence ID" value="TWI47880.1"/>
    <property type="molecule type" value="Genomic_DNA"/>
</dbReference>
<evidence type="ECO:0000313" key="3">
    <source>
        <dbReference type="Proteomes" id="UP000254518"/>
    </source>
</evidence>
<sequence>MNSLKLTENWEEQKVKLIQKIAALTDNDLLFTKSKKEEILEKIQIKLGKTKEEILKIIKSI</sequence>